<name>A0A4P2QAL7_SORCE</name>
<dbReference type="PROSITE" id="PS51257">
    <property type="entry name" value="PROKAR_LIPOPROTEIN"/>
    <property type="match status" value="1"/>
</dbReference>
<evidence type="ECO:0000313" key="3">
    <source>
        <dbReference type="Proteomes" id="UP000295781"/>
    </source>
</evidence>
<reference evidence="2 3" key="1">
    <citation type="submission" date="2015-09" db="EMBL/GenBank/DDBJ databases">
        <title>Sorangium comparison.</title>
        <authorList>
            <person name="Zaburannyi N."/>
            <person name="Bunk B."/>
            <person name="Overmann J."/>
            <person name="Mueller R."/>
        </authorList>
    </citation>
    <scope>NUCLEOTIDE SEQUENCE [LARGE SCALE GENOMIC DNA]</scope>
    <source>
        <strain evidence="2 3">So ceGT47</strain>
    </source>
</reference>
<evidence type="ECO:0000313" key="2">
    <source>
        <dbReference type="EMBL" id="AUX26629.1"/>
    </source>
</evidence>
<dbReference type="EMBL" id="CP012670">
    <property type="protein sequence ID" value="AUX26629.1"/>
    <property type="molecule type" value="Genomic_DNA"/>
</dbReference>
<proteinExistence type="predicted"/>
<dbReference type="Proteomes" id="UP000295781">
    <property type="component" value="Chromosome"/>
</dbReference>
<accession>A0A4P2QAL7</accession>
<dbReference type="RefSeq" id="WP_165373517.1">
    <property type="nucleotide sequence ID" value="NZ_CP012670.1"/>
</dbReference>
<sequence>MRRRALDAAVAGIVGCGSAATVCGCYPYDCAEHVACSNPSTPEPVPEDAVGPDAPDTPADPGGVPCGGDPDGTAPGDGCGIFASSSLGDDANPGTRALPGRTMRRAIERARRGARRIHACAEIFPEAVEVPAGTQIRGGFDCARGWVLAGDRARTVLAPGPTRTTIRRSRRRTAVTAGGAAWVRSAEKGAAEAPGARQGTARCGAATAAAAARAATGVTAAVGWVAPPSGSPICWIPQGSSGRSR</sequence>
<dbReference type="AlphaFoldDB" id="A0A4P2QAL7"/>
<feature type="region of interest" description="Disordered" evidence="1">
    <location>
        <begin position="39"/>
        <end position="98"/>
    </location>
</feature>
<evidence type="ECO:0000256" key="1">
    <source>
        <dbReference type="SAM" id="MobiDB-lite"/>
    </source>
</evidence>
<protein>
    <submittedName>
        <fullName evidence="2">Uncharacterized protein</fullName>
    </submittedName>
</protein>
<feature type="compositionally biased region" description="Gly residues" evidence="1">
    <location>
        <begin position="64"/>
        <end position="79"/>
    </location>
</feature>
<gene>
    <name evidence="2" type="ORF">SOCEGT47_071990</name>
</gene>
<organism evidence="2 3">
    <name type="scientific">Sorangium cellulosum</name>
    <name type="common">Polyangium cellulosum</name>
    <dbReference type="NCBI Taxonomy" id="56"/>
    <lineage>
        <taxon>Bacteria</taxon>
        <taxon>Pseudomonadati</taxon>
        <taxon>Myxococcota</taxon>
        <taxon>Polyangia</taxon>
        <taxon>Polyangiales</taxon>
        <taxon>Polyangiaceae</taxon>
        <taxon>Sorangium</taxon>
    </lineage>
</organism>
<feature type="compositionally biased region" description="Low complexity" evidence="1">
    <location>
        <begin position="48"/>
        <end position="63"/>
    </location>
</feature>